<protein>
    <recommendedName>
        <fullName evidence="6">HAT C-terminal dimerisation domain-containing protein</fullName>
    </recommendedName>
</protein>
<evidence type="ECO:0000259" key="6">
    <source>
        <dbReference type="Pfam" id="PF05699"/>
    </source>
</evidence>
<dbReference type="RefSeq" id="XP_056518241.1">
    <property type="nucleotide sequence ID" value="XM_056668411.1"/>
</dbReference>
<keyword evidence="5" id="KW-0539">Nucleus</keyword>
<evidence type="ECO:0000256" key="2">
    <source>
        <dbReference type="ARBA" id="ARBA00022723"/>
    </source>
</evidence>
<reference evidence="7" key="2">
    <citation type="journal article" date="2023" name="IMA Fungus">
        <title>Comparative genomic study of the Penicillium genus elucidates a diverse pangenome and 15 lateral gene transfer events.</title>
        <authorList>
            <person name="Petersen C."/>
            <person name="Sorensen T."/>
            <person name="Nielsen M.R."/>
            <person name="Sondergaard T.E."/>
            <person name="Sorensen J.L."/>
            <person name="Fitzpatrick D.A."/>
            <person name="Frisvad J.C."/>
            <person name="Nielsen K.L."/>
        </authorList>
    </citation>
    <scope>NUCLEOTIDE SEQUENCE</scope>
    <source>
        <strain evidence="7">IBT 22155</strain>
    </source>
</reference>
<dbReference type="InterPro" id="IPR052035">
    <property type="entry name" value="ZnF_BED_domain_contain"/>
</dbReference>
<keyword evidence="4" id="KW-0862">Zinc</keyword>
<dbReference type="GO" id="GO:0008270">
    <property type="term" value="F:zinc ion binding"/>
    <property type="evidence" value="ECO:0007669"/>
    <property type="project" value="UniProtKB-KW"/>
</dbReference>
<gene>
    <name evidence="7" type="ORF">N7515_007667</name>
</gene>
<sequence length="527" mass="60351">MIFKDLPRAPPFSSRTLLSRIDADFDRCRTQLIDELARTCSTIALSLDVWTSENNKAILGVTGHWVSTDFKHQERVLEFSELPGSPSGENVAETLQKMLVELRIEEKLLTITADNASINETLASALYLNLSKKYNSVDSNSSDKGRLRFQGIDSYIRCLANVLNLLVRDILSGMKSRNHTSAVEASDLLQGNEKIGRQSALARIRMMTFWILKTPQRRRQWKATCQANGLNDKFIECDVETRWNSTYRMVQGALQAKAQIEKWIEHQNQFSPFSANDWLQLQQLGKILSKFDEFTQLVSRRQSLIRLVIPIYYELNEMLGDAASARGDFSGLSPDVTSAISAGMKKYTKYYELMDAQDAYYIALVLDPRLKALLLDKELGPVAAAKVIRSIKDTLHKQYPSKSLEQSRSKINQDNKWQSLEERILQKYMIQHSDIDRYFEEDAVTLDRSVTKDEGWLLAWWRTHSDEYPRMAAAARDYLAIPVAGVAVERLFSRAKDLSAIRQRSLRGETMRKVMLLEDVYNFETSE</sequence>
<comment type="subcellular location">
    <subcellularLocation>
        <location evidence="1">Nucleus</location>
    </subcellularLocation>
</comment>
<accession>A0A9W9GMP3</accession>
<dbReference type="GeneID" id="81407581"/>
<dbReference type="GO" id="GO:0005634">
    <property type="term" value="C:nucleus"/>
    <property type="evidence" value="ECO:0007669"/>
    <property type="project" value="UniProtKB-SubCell"/>
</dbReference>
<evidence type="ECO:0000256" key="4">
    <source>
        <dbReference type="ARBA" id="ARBA00022833"/>
    </source>
</evidence>
<evidence type="ECO:0000256" key="5">
    <source>
        <dbReference type="ARBA" id="ARBA00023242"/>
    </source>
</evidence>
<organism evidence="7 8">
    <name type="scientific">Penicillium bovifimosum</name>
    <dbReference type="NCBI Taxonomy" id="126998"/>
    <lineage>
        <taxon>Eukaryota</taxon>
        <taxon>Fungi</taxon>
        <taxon>Dikarya</taxon>
        <taxon>Ascomycota</taxon>
        <taxon>Pezizomycotina</taxon>
        <taxon>Eurotiomycetes</taxon>
        <taxon>Eurotiomycetidae</taxon>
        <taxon>Eurotiales</taxon>
        <taxon>Aspergillaceae</taxon>
        <taxon>Penicillium</taxon>
    </lineage>
</organism>
<dbReference type="PANTHER" id="PTHR46481">
    <property type="entry name" value="ZINC FINGER BED DOMAIN-CONTAINING PROTEIN 4"/>
    <property type="match status" value="1"/>
</dbReference>
<dbReference type="InterPro" id="IPR012337">
    <property type="entry name" value="RNaseH-like_sf"/>
</dbReference>
<keyword evidence="8" id="KW-1185">Reference proteome</keyword>
<feature type="domain" description="HAT C-terminal dimerisation" evidence="6">
    <location>
        <begin position="435"/>
        <end position="519"/>
    </location>
</feature>
<dbReference type="GO" id="GO:0046983">
    <property type="term" value="F:protein dimerization activity"/>
    <property type="evidence" value="ECO:0007669"/>
    <property type="project" value="InterPro"/>
</dbReference>
<keyword evidence="3" id="KW-0863">Zinc-finger</keyword>
<dbReference type="OrthoDB" id="2976890at2759"/>
<evidence type="ECO:0000313" key="7">
    <source>
        <dbReference type="EMBL" id="KAJ5123842.1"/>
    </source>
</evidence>
<dbReference type="SUPFAM" id="SSF53098">
    <property type="entry name" value="Ribonuclease H-like"/>
    <property type="match status" value="1"/>
</dbReference>
<dbReference type="EMBL" id="JAPQKL010000006">
    <property type="protein sequence ID" value="KAJ5123842.1"/>
    <property type="molecule type" value="Genomic_DNA"/>
</dbReference>
<dbReference type="AlphaFoldDB" id="A0A9W9GMP3"/>
<dbReference type="PANTHER" id="PTHR46481:SF10">
    <property type="entry name" value="ZINC FINGER BED DOMAIN-CONTAINING PROTEIN 39"/>
    <property type="match status" value="1"/>
</dbReference>
<evidence type="ECO:0000256" key="3">
    <source>
        <dbReference type="ARBA" id="ARBA00022771"/>
    </source>
</evidence>
<dbReference type="InterPro" id="IPR008906">
    <property type="entry name" value="HATC_C_dom"/>
</dbReference>
<reference evidence="7" key="1">
    <citation type="submission" date="2022-11" db="EMBL/GenBank/DDBJ databases">
        <authorList>
            <person name="Petersen C."/>
        </authorList>
    </citation>
    <scope>NUCLEOTIDE SEQUENCE</scope>
    <source>
        <strain evidence="7">IBT 22155</strain>
    </source>
</reference>
<proteinExistence type="predicted"/>
<comment type="caution">
    <text evidence="7">The sequence shown here is derived from an EMBL/GenBank/DDBJ whole genome shotgun (WGS) entry which is preliminary data.</text>
</comment>
<name>A0A9W9GMP3_9EURO</name>
<dbReference type="Proteomes" id="UP001149079">
    <property type="component" value="Unassembled WGS sequence"/>
</dbReference>
<evidence type="ECO:0000256" key="1">
    <source>
        <dbReference type="ARBA" id="ARBA00004123"/>
    </source>
</evidence>
<keyword evidence="2" id="KW-0479">Metal-binding</keyword>
<evidence type="ECO:0000313" key="8">
    <source>
        <dbReference type="Proteomes" id="UP001149079"/>
    </source>
</evidence>
<dbReference type="Pfam" id="PF05699">
    <property type="entry name" value="Dimer_Tnp_hAT"/>
    <property type="match status" value="1"/>
</dbReference>